<comment type="similarity">
    <text evidence="2">Belongs to the FIP1 family.</text>
</comment>
<evidence type="ECO:0000259" key="5">
    <source>
        <dbReference type="Pfam" id="PF05182"/>
    </source>
</evidence>
<comment type="subcellular location">
    <subcellularLocation>
        <location evidence="1">Nucleus</location>
    </subcellularLocation>
</comment>
<dbReference type="InterPro" id="IPR051187">
    <property type="entry name" value="Pre-mRNA_3'-end_processing_reg"/>
</dbReference>
<evidence type="ECO:0000256" key="2">
    <source>
        <dbReference type="ARBA" id="ARBA00007459"/>
    </source>
</evidence>
<accession>A0ABN7WT03</accession>
<comment type="caution">
    <text evidence="6">The sequence shown here is derived from an EMBL/GenBank/DDBJ whole genome shotgun (WGS) entry which is preliminary data.</text>
</comment>
<dbReference type="EMBL" id="CAJVQB010062107">
    <property type="protein sequence ID" value="CAG8840124.1"/>
    <property type="molecule type" value="Genomic_DNA"/>
</dbReference>
<evidence type="ECO:0000256" key="1">
    <source>
        <dbReference type="ARBA" id="ARBA00004123"/>
    </source>
</evidence>
<keyword evidence="3" id="KW-0507">mRNA processing</keyword>
<dbReference type="Proteomes" id="UP000789901">
    <property type="component" value="Unassembled WGS sequence"/>
</dbReference>
<name>A0ABN7WT03_GIGMA</name>
<keyword evidence="4" id="KW-0539">Nucleus</keyword>
<dbReference type="PANTHER" id="PTHR13484:SF0">
    <property type="entry name" value="PRE-MRNA 3'-END-PROCESSING FACTOR FIP1"/>
    <property type="match status" value="1"/>
</dbReference>
<evidence type="ECO:0000313" key="7">
    <source>
        <dbReference type="Proteomes" id="UP000789901"/>
    </source>
</evidence>
<evidence type="ECO:0000256" key="3">
    <source>
        <dbReference type="ARBA" id="ARBA00022664"/>
    </source>
</evidence>
<reference evidence="6 7" key="1">
    <citation type="submission" date="2021-06" db="EMBL/GenBank/DDBJ databases">
        <authorList>
            <person name="Kallberg Y."/>
            <person name="Tangrot J."/>
            <person name="Rosling A."/>
        </authorList>
    </citation>
    <scope>NUCLEOTIDE SEQUENCE [LARGE SCALE GENOMIC DNA]</scope>
    <source>
        <strain evidence="6 7">120-4 pot B 10/14</strain>
    </source>
</reference>
<sequence>ESVQASNHTPRVDINVVGSLDGTSIYDVDLNSVEDKPWRKPDNNFQSFLCTYRADVTDYFNYSFNEYTWKAYCVKQKQMREDQHVYESKQEVNSWPPELII</sequence>
<gene>
    <name evidence="6" type="ORF">GMARGA_LOCUS34765</name>
</gene>
<evidence type="ECO:0000256" key="4">
    <source>
        <dbReference type="ARBA" id="ARBA00023242"/>
    </source>
</evidence>
<proteinExistence type="inferred from homology"/>
<feature type="domain" description="Pre-mRNA polyadenylation factor Fip1" evidence="5">
    <location>
        <begin position="27"/>
        <end position="80"/>
    </location>
</feature>
<dbReference type="InterPro" id="IPR007854">
    <property type="entry name" value="Fip1_dom"/>
</dbReference>
<evidence type="ECO:0000313" key="6">
    <source>
        <dbReference type="EMBL" id="CAG8840124.1"/>
    </source>
</evidence>
<dbReference type="PANTHER" id="PTHR13484">
    <property type="entry name" value="FIP1-LIKE 1 PROTEIN"/>
    <property type="match status" value="1"/>
</dbReference>
<dbReference type="Pfam" id="PF05182">
    <property type="entry name" value="Fip1"/>
    <property type="match status" value="1"/>
</dbReference>
<protein>
    <submittedName>
        <fullName evidence="6">7500_t:CDS:1</fullName>
    </submittedName>
</protein>
<keyword evidence="7" id="KW-1185">Reference proteome</keyword>
<feature type="non-terminal residue" evidence="6">
    <location>
        <position position="1"/>
    </location>
</feature>
<organism evidence="6 7">
    <name type="scientific">Gigaspora margarita</name>
    <dbReference type="NCBI Taxonomy" id="4874"/>
    <lineage>
        <taxon>Eukaryota</taxon>
        <taxon>Fungi</taxon>
        <taxon>Fungi incertae sedis</taxon>
        <taxon>Mucoromycota</taxon>
        <taxon>Glomeromycotina</taxon>
        <taxon>Glomeromycetes</taxon>
        <taxon>Diversisporales</taxon>
        <taxon>Gigasporaceae</taxon>
        <taxon>Gigaspora</taxon>
    </lineage>
</organism>